<dbReference type="SUPFAM" id="SSF50249">
    <property type="entry name" value="Nucleic acid-binding proteins"/>
    <property type="match status" value="1"/>
</dbReference>
<dbReference type="GO" id="GO:0003723">
    <property type="term" value="F:RNA binding"/>
    <property type="evidence" value="ECO:0007669"/>
    <property type="project" value="InterPro"/>
</dbReference>
<gene>
    <name evidence="7" type="ORF">METZ01_LOCUS187745</name>
</gene>
<dbReference type="SUPFAM" id="SSF50104">
    <property type="entry name" value="Translation proteins SH3-like domain"/>
    <property type="match status" value="1"/>
</dbReference>
<dbReference type="Gene3D" id="4.10.950.10">
    <property type="entry name" value="Ribosomal protein L2, domain 3"/>
    <property type="match status" value="1"/>
</dbReference>
<dbReference type="InterPro" id="IPR005880">
    <property type="entry name" value="Ribosomal_uL2_bac/org-type"/>
</dbReference>
<organism evidence="7">
    <name type="scientific">marine metagenome</name>
    <dbReference type="NCBI Taxonomy" id="408172"/>
    <lineage>
        <taxon>unclassified sequences</taxon>
        <taxon>metagenomes</taxon>
        <taxon>ecological metagenomes</taxon>
    </lineage>
</organism>
<dbReference type="NCBIfam" id="TIGR01171">
    <property type="entry name" value="rplB_bact"/>
    <property type="match status" value="1"/>
</dbReference>
<protein>
    <submittedName>
        <fullName evidence="7">Uncharacterized protein</fullName>
    </submittedName>
</protein>
<dbReference type="PANTHER" id="PTHR13691">
    <property type="entry name" value="RIBOSOMAL PROTEIN L2"/>
    <property type="match status" value="1"/>
</dbReference>
<keyword evidence="3" id="KW-0687">Ribonucleoprotein</keyword>
<name>A0A382DB33_9ZZZZ</name>
<evidence type="ECO:0000259" key="6">
    <source>
        <dbReference type="SMART" id="SM01383"/>
    </source>
</evidence>
<feature type="compositionally biased region" description="Gly residues" evidence="4">
    <location>
        <begin position="217"/>
        <end position="229"/>
    </location>
</feature>
<evidence type="ECO:0000256" key="1">
    <source>
        <dbReference type="ARBA" id="ARBA00005636"/>
    </source>
</evidence>
<dbReference type="Gene3D" id="2.40.50.140">
    <property type="entry name" value="Nucleic acid-binding proteins"/>
    <property type="match status" value="1"/>
</dbReference>
<dbReference type="InterPro" id="IPR012340">
    <property type="entry name" value="NA-bd_OB-fold"/>
</dbReference>
<comment type="similarity">
    <text evidence="1">Belongs to the universal ribosomal protein uL2 family.</text>
</comment>
<evidence type="ECO:0000256" key="4">
    <source>
        <dbReference type="SAM" id="MobiDB-lite"/>
    </source>
</evidence>
<dbReference type="GO" id="GO:0015934">
    <property type="term" value="C:large ribosomal subunit"/>
    <property type="evidence" value="ECO:0007669"/>
    <property type="project" value="InterPro"/>
</dbReference>
<feature type="region of interest" description="Disordered" evidence="4">
    <location>
        <begin position="1"/>
        <end position="41"/>
    </location>
</feature>
<feature type="domain" description="Large ribosomal subunit protein uL2 RNA-binding" evidence="6">
    <location>
        <begin position="27"/>
        <end position="103"/>
    </location>
</feature>
<evidence type="ECO:0000256" key="2">
    <source>
        <dbReference type="ARBA" id="ARBA00022980"/>
    </source>
</evidence>
<dbReference type="InterPro" id="IPR022666">
    <property type="entry name" value="Ribosomal_uL2_RNA-bd_dom"/>
</dbReference>
<dbReference type="InterPro" id="IPR022669">
    <property type="entry name" value="Ribosomal_uL2_C"/>
</dbReference>
<evidence type="ECO:0000313" key="7">
    <source>
        <dbReference type="EMBL" id="SVB34891.1"/>
    </source>
</evidence>
<feature type="region of interest" description="Disordered" evidence="4">
    <location>
        <begin position="210"/>
        <end position="243"/>
    </location>
</feature>
<proteinExistence type="inferred from homology"/>
<dbReference type="GO" id="GO:0016740">
    <property type="term" value="F:transferase activity"/>
    <property type="evidence" value="ECO:0007669"/>
    <property type="project" value="InterPro"/>
</dbReference>
<dbReference type="GO" id="GO:0003735">
    <property type="term" value="F:structural constituent of ribosome"/>
    <property type="evidence" value="ECO:0007669"/>
    <property type="project" value="InterPro"/>
</dbReference>
<dbReference type="AlphaFoldDB" id="A0A382DB33"/>
<dbReference type="SMART" id="SM01383">
    <property type="entry name" value="Ribosomal_L2"/>
    <property type="match status" value="1"/>
</dbReference>
<evidence type="ECO:0000256" key="3">
    <source>
        <dbReference type="ARBA" id="ARBA00023274"/>
    </source>
</evidence>
<reference evidence="7" key="1">
    <citation type="submission" date="2018-05" db="EMBL/GenBank/DDBJ databases">
        <authorList>
            <person name="Lanie J.A."/>
            <person name="Ng W.-L."/>
            <person name="Kazmierczak K.M."/>
            <person name="Andrzejewski T.M."/>
            <person name="Davidsen T.M."/>
            <person name="Wayne K.J."/>
            <person name="Tettelin H."/>
            <person name="Glass J.I."/>
            <person name="Rusch D."/>
            <person name="Podicherti R."/>
            <person name="Tsui H.-C.T."/>
            <person name="Winkler M.E."/>
        </authorList>
    </citation>
    <scope>NUCLEOTIDE SEQUENCE</scope>
</reference>
<dbReference type="Gene3D" id="2.30.30.30">
    <property type="match status" value="1"/>
</dbReference>
<dbReference type="FunFam" id="2.30.30.30:FF:000001">
    <property type="entry name" value="50S ribosomal protein L2"/>
    <property type="match status" value="1"/>
</dbReference>
<dbReference type="SMART" id="SM01382">
    <property type="entry name" value="Ribosomal_L2_C"/>
    <property type="match status" value="1"/>
</dbReference>
<dbReference type="HAMAP" id="MF_01320_B">
    <property type="entry name" value="Ribosomal_uL2_B"/>
    <property type="match status" value="1"/>
</dbReference>
<dbReference type="GO" id="GO:0002181">
    <property type="term" value="P:cytoplasmic translation"/>
    <property type="evidence" value="ECO:0007669"/>
    <property type="project" value="TreeGrafter"/>
</dbReference>
<dbReference type="PANTHER" id="PTHR13691:SF5">
    <property type="entry name" value="LARGE RIBOSOMAL SUBUNIT PROTEIN UL2M"/>
    <property type="match status" value="1"/>
</dbReference>
<dbReference type="Pfam" id="PF00181">
    <property type="entry name" value="Ribosomal_L2_N"/>
    <property type="match status" value="1"/>
</dbReference>
<feature type="domain" description="Large ribosomal subunit protein uL2 C-terminal" evidence="5">
    <location>
        <begin position="109"/>
        <end position="237"/>
    </location>
</feature>
<dbReference type="InterPro" id="IPR014722">
    <property type="entry name" value="Rib_uL2_dom2"/>
</dbReference>
<dbReference type="InterPro" id="IPR008991">
    <property type="entry name" value="Translation_prot_SH3-like_sf"/>
</dbReference>
<dbReference type="FunFam" id="4.10.950.10:FF:000001">
    <property type="entry name" value="50S ribosomal protein L2"/>
    <property type="match status" value="1"/>
</dbReference>
<sequence>MKVSSFSEITKTKPEKRLVKTKKKTGGRNSYGRITARGIGGGHKQKIRNVDFKRNKHGMAAEVIAIEYDPCRSARLALLHYGDGEKRYMIAVDGLEVGSKVMSGPEAPVENGNFLPLGKIPSGSEIHNLEMSPGRGGQMVRSAGTSAMLMALADGYAQVKLPSGEIRKLNEKCFATMGTVGNADHEKIVIGKAGRTRNKGKRPITRAVAKNPVDHPMGGGEGRTSGGGHPMSPWGVLAKGFKTRPKYKPSNRWILVRRDGRPMKQK</sequence>
<dbReference type="PIRSF" id="PIRSF002158">
    <property type="entry name" value="Ribosomal_L2"/>
    <property type="match status" value="1"/>
</dbReference>
<dbReference type="EMBL" id="UINC01038212">
    <property type="protein sequence ID" value="SVB34891.1"/>
    <property type="molecule type" value="Genomic_DNA"/>
</dbReference>
<dbReference type="Pfam" id="PF03947">
    <property type="entry name" value="Ribosomal_L2_C"/>
    <property type="match status" value="1"/>
</dbReference>
<dbReference type="InterPro" id="IPR014726">
    <property type="entry name" value="Ribosomal_uL2_dom3"/>
</dbReference>
<evidence type="ECO:0000259" key="5">
    <source>
        <dbReference type="SMART" id="SM01382"/>
    </source>
</evidence>
<dbReference type="InterPro" id="IPR002171">
    <property type="entry name" value="Ribosomal_uL2"/>
</dbReference>
<keyword evidence="2" id="KW-0689">Ribosomal protein</keyword>
<accession>A0A382DB33</accession>